<dbReference type="Gene3D" id="3.40.50.1000">
    <property type="entry name" value="HAD superfamily/HAD-like"/>
    <property type="match status" value="1"/>
</dbReference>
<dbReference type="GO" id="GO:0005829">
    <property type="term" value="C:cytosol"/>
    <property type="evidence" value="ECO:0007669"/>
    <property type="project" value="TreeGrafter"/>
</dbReference>
<gene>
    <name evidence="1" type="ORF">LEP1GSC047_0546</name>
</gene>
<accession>V6HHE4</accession>
<name>V6HHE4_9LEPT</name>
<dbReference type="GO" id="GO:0000287">
    <property type="term" value="F:magnesium ion binding"/>
    <property type="evidence" value="ECO:0007669"/>
    <property type="project" value="TreeGrafter"/>
</dbReference>
<dbReference type="NCBIfam" id="TIGR00099">
    <property type="entry name" value="Cof-subfamily"/>
    <property type="match status" value="1"/>
</dbReference>
<reference evidence="1 2" key="1">
    <citation type="submission" date="2013-05" db="EMBL/GenBank/DDBJ databases">
        <authorList>
            <person name="Harkins D.M."/>
            <person name="Durkin A.S."/>
            <person name="Brinkac L.M."/>
            <person name="Haft D.H."/>
            <person name="Selengut J.D."/>
            <person name="Sanka R."/>
            <person name="DePew J."/>
            <person name="Purushe J."/>
            <person name="Hartskeerl R.A."/>
            <person name="Ahmed A."/>
            <person name="van der Linden H."/>
            <person name="Goris M.G.A."/>
            <person name="Vinetz J.M."/>
            <person name="Sutton G.G."/>
            <person name="Nierman W.C."/>
            <person name="Fouts D.E."/>
        </authorList>
    </citation>
    <scope>NUCLEOTIDE SEQUENCE [LARGE SCALE GENOMIC DNA]</scope>
    <source>
        <strain evidence="1 2">10</strain>
    </source>
</reference>
<protein>
    <submittedName>
        <fullName evidence="1">Cof-like hydrolase</fullName>
    </submittedName>
</protein>
<dbReference type="InterPro" id="IPR036412">
    <property type="entry name" value="HAD-like_sf"/>
</dbReference>
<dbReference type="SUPFAM" id="SSF56784">
    <property type="entry name" value="HAD-like"/>
    <property type="match status" value="1"/>
</dbReference>
<dbReference type="AlphaFoldDB" id="V6HHE4"/>
<dbReference type="STRING" id="1049790.LEP1GSC047_0546"/>
<dbReference type="PANTHER" id="PTHR10000">
    <property type="entry name" value="PHOSPHOSERINE PHOSPHATASE"/>
    <property type="match status" value="1"/>
</dbReference>
<dbReference type="PANTHER" id="PTHR10000:SF8">
    <property type="entry name" value="HAD SUPERFAMILY HYDROLASE-LIKE, TYPE 3"/>
    <property type="match status" value="1"/>
</dbReference>
<dbReference type="GO" id="GO:0016791">
    <property type="term" value="F:phosphatase activity"/>
    <property type="evidence" value="ECO:0007669"/>
    <property type="project" value="UniProtKB-ARBA"/>
</dbReference>
<dbReference type="Pfam" id="PF08282">
    <property type="entry name" value="Hydrolase_3"/>
    <property type="match status" value="1"/>
</dbReference>
<dbReference type="InterPro" id="IPR023214">
    <property type="entry name" value="HAD_sf"/>
</dbReference>
<keyword evidence="1" id="KW-0378">Hydrolase</keyword>
<comment type="caution">
    <text evidence="1">The sequence shown here is derived from an EMBL/GenBank/DDBJ whole genome shotgun (WGS) entry which is preliminary data.</text>
</comment>
<dbReference type="Proteomes" id="UP000018719">
    <property type="component" value="Unassembled WGS sequence"/>
</dbReference>
<evidence type="ECO:0000313" key="1">
    <source>
        <dbReference type="EMBL" id="EQA35775.1"/>
    </source>
</evidence>
<dbReference type="Gene3D" id="3.30.1240.10">
    <property type="match status" value="1"/>
</dbReference>
<proteinExistence type="predicted"/>
<organism evidence="1 2">
    <name type="scientific">Leptospira inadai serovar Lyme str. 10</name>
    <dbReference type="NCBI Taxonomy" id="1049790"/>
    <lineage>
        <taxon>Bacteria</taxon>
        <taxon>Pseudomonadati</taxon>
        <taxon>Spirochaetota</taxon>
        <taxon>Spirochaetia</taxon>
        <taxon>Leptospirales</taxon>
        <taxon>Leptospiraceae</taxon>
        <taxon>Leptospira</taxon>
    </lineage>
</organism>
<dbReference type="InterPro" id="IPR000150">
    <property type="entry name" value="Cof"/>
</dbReference>
<sequence length="302" mass="33173">MQKGAFLESSFMRFPYGKELEGIHTIAMDLDGTLLNSRGCISSLNHYVLSAALAQGIRLIIATGRRFSSALPFALEFSGDLFVVSNNGQVLRASPTGARVAETYLSPNAAAAVLDSGKKSGFDPILHVDHYEDGVDILAESPITDPKFHNYSGGDLKRSRVVKNCLDYGSDRILVACFLSQQKDHLVELERNLLSLPESDQFRTVITRIHGVAYCLEVLEKNVSKWSAIDTFLRANGLDSAGVVAFGDEKNDWEMISQAGFGFAMKNAIPYLRDRATYVTRYSNDEDAIAMTLLELGALCFP</sequence>
<evidence type="ECO:0000313" key="2">
    <source>
        <dbReference type="Proteomes" id="UP000018719"/>
    </source>
</evidence>
<dbReference type="EMBL" id="AHMM02000024">
    <property type="protein sequence ID" value="EQA35775.1"/>
    <property type="molecule type" value="Genomic_DNA"/>
</dbReference>